<protein>
    <submittedName>
        <fullName evidence="1">Uncharacterized protein</fullName>
    </submittedName>
</protein>
<gene>
    <name evidence="1" type="ORF">Bm1_53870</name>
</gene>
<accession>A8QFQ2</accession>
<dbReference type="AlphaFoldDB" id="A8QFQ2"/>
<name>A8QFQ2_BRUMA</name>
<proteinExistence type="predicted"/>
<sequence>MHIHTCTYTHAHTHIHIHTQTHTHTHYTTDLYSLPNIILQISLFPPFSPTPNSNNMPKGMELMEEKNNKRMSRLGHRNIEELLLEDRNII</sequence>
<evidence type="ECO:0000313" key="1">
    <source>
        <dbReference type="EMBL" id="EDP28912.1"/>
    </source>
</evidence>
<dbReference type="EMBL" id="DS239536">
    <property type="protein sequence ID" value="EDP28912.1"/>
    <property type="molecule type" value="Genomic_DNA"/>
</dbReference>
<reference evidence="1" key="1">
    <citation type="journal article" date="2007" name="Science">
        <title>Draft genome of the filarial nematode parasite Brugia malayi.</title>
        <authorList>
            <person name="Ghedin E."/>
            <person name="Wang S."/>
            <person name="Spiro D."/>
            <person name="Caler E."/>
            <person name="Zhao Q."/>
            <person name="Crabtree J."/>
            <person name="Allen J.E."/>
            <person name="Delcher A.L."/>
            <person name="Guiliano D.B."/>
            <person name="Miranda-Saavedra D."/>
            <person name="Angiuoli S.V."/>
            <person name="Creasy T."/>
            <person name="Amedeo P."/>
            <person name="Haas B."/>
            <person name="El-Sayed N.M."/>
            <person name="Wortman J.R."/>
            <person name="Feldblyum T."/>
            <person name="Tallon L."/>
            <person name="Schatz M."/>
            <person name="Shumway M."/>
            <person name="Koo H."/>
            <person name="Salzberg S.L."/>
            <person name="Schobel S."/>
            <person name="Pertea M."/>
            <person name="Pop M."/>
            <person name="White O."/>
            <person name="Barton G.J."/>
            <person name="Carlow C.K."/>
            <person name="Crawford M.J."/>
            <person name="Daub J."/>
            <person name="Dimmic M.W."/>
            <person name="Estes C.F."/>
            <person name="Foster J.M."/>
            <person name="Ganatra M."/>
            <person name="Gregory W.F."/>
            <person name="Johnson N.M."/>
            <person name="Jin J."/>
            <person name="Komuniecki R."/>
            <person name="Korf I."/>
            <person name="Kumar S."/>
            <person name="Laney S."/>
            <person name="Li B.W."/>
            <person name="Li W."/>
            <person name="Lindblom T.H."/>
            <person name="Lustigman S."/>
            <person name="Ma D."/>
            <person name="Maina C.V."/>
            <person name="Martin D.M."/>
            <person name="McCarter J.P."/>
            <person name="McReynolds L."/>
            <person name="Mitreva M."/>
            <person name="Nutman T.B."/>
            <person name="Parkinson J."/>
            <person name="Peregrin-Alvarez J.M."/>
            <person name="Poole C."/>
            <person name="Ren Q."/>
            <person name="Saunders L."/>
            <person name="Sluder A.E."/>
            <person name="Smith K."/>
            <person name="Stanke M."/>
            <person name="Unnasch T.R."/>
            <person name="Ware J."/>
            <person name="Wei A.D."/>
            <person name="Weil G."/>
            <person name="Williams D.J."/>
            <person name="Zhang Y."/>
            <person name="Williams S.A."/>
            <person name="Fraser-Liggett C."/>
            <person name="Slatko B."/>
            <person name="Blaxter M.L."/>
            <person name="Scott A.L."/>
        </authorList>
    </citation>
    <scope>NUCLEOTIDE SEQUENCE [LARGE SCALE GENOMIC DNA]</scope>
</reference>
<organism evidence="1">
    <name type="scientific">Brugia malayi</name>
    <name type="common">Filarial nematode worm</name>
    <dbReference type="NCBI Taxonomy" id="6279"/>
    <lineage>
        <taxon>Eukaryota</taxon>
        <taxon>Metazoa</taxon>
        <taxon>Ecdysozoa</taxon>
        <taxon>Nematoda</taxon>
        <taxon>Chromadorea</taxon>
        <taxon>Rhabditida</taxon>
        <taxon>Spirurina</taxon>
        <taxon>Spiruromorpha</taxon>
        <taxon>Filarioidea</taxon>
        <taxon>Onchocercidae</taxon>
        <taxon>Brugia</taxon>
    </lineage>
</organism>